<comment type="cofactor">
    <cofactor evidence="1">
        <name>FAD</name>
        <dbReference type="ChEBI" id="CHEBI:57692"/>
    </cofactor>
</comment>
<dbReference type="InterPro" id="IPR016169">
    <property type="entry name" value="FAD-bd_PCMH_sub2"/>
</dbReference>
<evidence type="ECO:0000256" key="2">
    <source>
        <dbReference type="ARBA" id="ARBA00005466"/>
    </source>
</evidence>
<evidence type="ECO:0000259" key="6">
    <source>
        <dbReference type="PROSITE" id="PS51387"/>
    </source>
</evidence>
<dbReference type="Gene3D" id="3.30.43.10">
    <property type="entry name" value="Uridine Diphospho-n-acetylenolpyruvylglucosamine Reductase, domain 2"/>
    <property type="match status" value="1"/>
</dbReference>
<organism evidence="7 8">
    <name type="scientific">Clostridium estertheticum</name>
    <dbReference type="NCBI Taxonomy" id="238834"/>
    <lineage>
        <taxon>Bacteria</taxon>
        <taxon>Bacillati</taxon>
        <taxon>Bacillota</taxon>
        <taxon>Clostridia</taxon>
        <taxon>Eubacteriales</taxon>
        <taxon>Clostridiaceae</taxon>
        <taxon>Clostridium</taxon>
    </lineage>
</organism>
<dbReference type="InterPro" id="IPR006094">
    <property type="entry name" value="Oxid_FAD_bind_N"/>
</dbReference>
<dbReference type="InterPro" id="IPR036318">
    <property type="entry name" value="FAD-bd_PCMH-like_sf"/>
</dbReference>
<dbReference type="GO" id="GO:0016491">
    <property type="term" value="F:oxidoreductase activity"/>
    <property type="evidence" value="ECO:0007669"/>
    <property type="project" value="UniProtKB-KW"/>
</dbReference>
<evidence type="ECO:0000313" key="7">
    <source>
        <dbReference type="EMBL" id="NNU75069.1"/>
    </source>
</evidence>
<dbReference type="Proteomes" id="UP000531659">
    <property type="component" value="Unassembled WGS sequence"/>
</dbReference>
<feature type="domain" description="FAD-binding PCMH-type" evidence="6">
    <location>
        <begin position="29"/>
        <end position="200"/>
    </location>
</feature>
<dbReference type="InterPro" id="IPR050416">
    <property type="entry name" value="FAD-linked_Oxidoreductase"/>
</dbReference>
<evidence type="ECO:0000256" key="1">
    <source>
        <dbReference type="ARBA" id="ARBA00001974"/>
    </source>
</evidence>
<dbReference type="PANTHER" id="PTHR42973:SF39">
    <property type="entry name" value="FAD-BINDING PCMH-TYPE DOMAIN-CONTAINING PROTEIN"/>
    <property type="match status" value="1"/>
</dbReference>
<dbReference type="Pfam" id="PF01565">
    <property type="entry name" value="FAD_binding_4"/>
    <property type="match status" value="1"/>
</dbReference>
<dbReference type="EMBL" id="JABEYB010000003">
    <property type="protein sequence ID" value="NNU75069.1"/>
    <property type="molecule type" value="Genomic_DNA"/>
</dbReference>
<evidence type="ECO:0000313" key="8">
    <source>
        <dbReference type="Proteomes" id="UP000531659"/>
    </source>
</evidence>
<dbReference type="PROSITE" id="PS51387">
    <property type="entry name" value="FAD_PCMH"/>
    <property type="match status" value="1"/>
</dbReference>
<dbReference type="PANTHER" id="PTHR42973">
    <property type="entry name" value="BINDING OXIDOREDUCTASE, PUTATIVE (AFU_ORTHOLOGUE AFUA_1G17690)-RELATED"/>
    <property type="match status" value="1"/>
</dbReference>
<comment type="caution">
    <text evidence="7">The sequence shown here is derived from an EMBL/GenBank/DDBJ whole genome shotgun (WGS) entry which is preliminary data.</text>
</comment>
<dbReference type="RefSeq" id="WP_171295867.1">
    <property type="nucleotide sequence ID" value="NZ_CP087098.1"/>
</dbReference>
<proteinExistence type="inferred from homology"/>
<comment type="similarity">
    <text evidence="2">Belongs to the oxygen-dependent FAD-linked oxidoreductase family.</text>
</comment>
<dbReference type="InterPro" id="IPR012951">
    <property type="entry name" value="BBE"/>
</dbReference>
<dbReference type="AlphaFoldDB" id="A0A7Y3STH6"/>
<dbReference type="InterPro" id="IPR016167">
    <property type="entry name" value="FAD-bd_PCMH_sub1"/>
</dbReference>
<keyword evidence="4" id="KW-0274">FAD</keyword>
<dbReference type="Gene3D" id="3.40.462.20">
    <property type="match status" value="1"/>
</dbReference>
<dbReference type="InterPro" id="IPR016166">
    <property type="entry name" value="FAD-bd_PCMH"/>
</dbReference>
<dbReference type="Gene3D" id="3.30.465.10">
    <property type="match status" value="1"/>
</dbReference>
<reference evidence="7 8" key="1">
    <citation type="submission" date="2020-05" db="EMBL/GenBank/DDBJ databases">
        <title>Complete genome of Clostridium estertheticum subspecies estertheticum, isolated from Vacuum packed lamb meat from New Zealand imported to Switzerland.</title>
        <authorList>
            <person name="Wambui J."/>
            <person name="Stevens M.J.A."/>
            <person name="Stephan R."/>
        </authorList>
    </citation>
    <scope>NUCLEOTIDE SEQUENCE [LARGE SCALE GENOMIC DNA]</scope>
    <source>
        <strain evidence="7 8">CEST001</strain>
    </source>
</reference>
<evidence type="ECO:0000256" key="5">
    <source>
        <dbReference type="ARBA" id="ARBA00023002"/>
    </source>
</evidence>
<name>A0A7Y3STH6_9CLOT</name>
<accession>A0A7Y3STH6</accession>
<dbReference type="SUPFAM" id="SSF56176">
    <property type="entry name" value="FAD-binding/transporter-associated domain-like"/>
    <property type="match status" value="1"/>
</dbReference>
<sequence>MNFQGLTGKVITPCDKEYAILRLEYNLDINKFPLAIVYCHNYIDVSNAIKWCTRNCVELRVRTRGHNYEGYSTGTGVLVIDISCISEVNIDTKHDIAVIQAGAKLLSIYSKLADKGYGFNGGTCPTVGISGLVLGGGIGLSCRNFGLVTDNLLEIQLVDEHGILIIANDHINSELFWACRGAGGGNFGVVISYTFKIHKVNKITVIQLRWNEASREEFFDLWQCFFKTATEKISCFAGFNKEGIYLNGFFYGDKLESEKILKDFLLLPGLLETSSIEYVPFISAVKAIASFYGPPNRFKATGRFVYKTLSERNIKNLVQFVDNSPGADNCFIRLYSLGGAIKEVPSNSSAYYYRKSEYIIGITADFKKDDGSDIYKEWVAEVLQYVNPLTNGTYVNFPYAELKNYGNAYYGKNYPLLRVIKTIYDPCNIFKFQQSIKPLII</sequence>
<dbReference type="Pfam" id="PF08031">
    <property type="entry name" value="BBE"/>
    <property type="match status" value="1"/>
</dbReference>
<evidence type="ECO:0000256" key="3">
    <source>
        <dbReference type="ARBA" id="ARBA00022630"/>
    </source>
</evidence>
<protein>
    <submittedName>
        <fullName evidence="7">FAD-binding oxidoreductase</fullName>
    </submittedName>
</protein>
<keyword evidence="3" id="KW-0285">Flavoprotein</keyword>
<evidence type="ECO:0000256" key="4">
    <source>
        <dbReference type="ARBA" id="ARBA00022827"/>
    </source>
</evidence>
<dbReference type="GO" id="GO:0071949">
    <property type="term" value="F:FAD binding"/>
    <property type="evidence" value="ECO:0007669"/>
    <property type="project" value="InterPro"/>
</dbReference>
<gene>
    <name evidence="7" type="ORF">HLQ16_03890</name>
</gene>
<keyword evidence="5" id="KW-0560">Oxidoreductase</keyword>